<evidence type="ECO:0000259" key="4">
    <source>
        <dbReference type="PROSITE" id="PS51077"/>
    </source>
</evidence>
<comment type="caution">
    <text evidence="6">The sequence shown here is derived from an EMBL/GenBank/DDBJ whole genome shotgun (WGS) entry which is preliminary data.</text>
</comment>
<evidence type="ECO:0000313" key="6">
    <source>
        <dbReference type="EMBL" id="GAA4327585.1"/>
    </source>
</evidence>
<dbReference type="InterPro" id="IPR029016">
    <property type="entry name" value="GAF-like_dom_sf"/>
</dbReference>
<dbReference type="InterPro" id="IPR036388">
    <property type="entry name" value="WH-like_DNA-bd_sf"/>
</dbReference>
<dbReference type="Proteomes" id="UP001501671">
    <property type="component" value="Unassembled WGS sequence"/>
</dbReference>
<accession>A0ABP8GNN3</accession>
<reference evidence="7" key="1">
    <citation type="journal article" date="2019" name="Int. J. Syst. Evol. Microbiol.">
        <title>The Global Catalogue of Microorganisms (GCM) 10K type strain sequencing project: providing services to taxonomists for standard genome sequencing and annotation.</title>
        <authorList>
            <consortium name="The Broad Institute Genomics Platform"/>
            <consortium name="The Broad Institute Genome Sequencing Center for Infectious Disease"/>
            <person name="Wu L."/>
            <person name="Ma J."/>
        </authorList>
    </citation>
    <scope>NUCLEOTIDE SEQUENCE [LARGE SCALE GENOMIC DNA]</scope>
    <source>
        <strain evidence="7">JCM 17666</strain>
    </source>
</reference>
<keyword evidence="3" id="KW-0804">Transcription</keyword>
<dbReference type="EMBL" id="BAABFO010000004">
    <property type="protein sequence ID" value="GAA4327585.1"/>
    <property type="molecule type" value="Genomic_DNA"/>
</dbReference>
<evidence type="ECO:0000259" key="5">
    <source>
        <dbReference type="PROSITE" id="PS51078"/>
    </source>
</evidence>
<keyword evidence="1" id="KW-0805">Transcription regulation</keyword>
<protein>
    <submittedName>
        <fullName evidence="6">IclR family transcriptional regulator</fullName>
    </submittedName>
</protein>
<name>A0ABP8GNN3_9BURK</name>
<proteinExistence type="predicted"/>
<dbReference type="InterPro" id="IPR036390">
    <property type="entry name" value="WH_DNA-bd_sf"/>
</dbReference>
<feature type="domain" description="HTH iclR-type" evidence="4">
    <location>
        <begin position="13"/>
        <end position="76"/>
    </location>
</feature>
<dbReference type="InterPro" id="IPR014757">
    <property type="entry name" value="Tscrpt_reg_IclR_C"/>
</dbReference>
<evidence type="ECO:0000256" key="2">
    <source>
        <dbReference type="ARBA" id="ARBA00023125"/>
    </source>
</evidence>
<evidence type="ECO:0000256" key="1">
    <source>
        <dbReference type="ARBA" id="ARBA00023015"/>
    </source>
</evidence>
<organism evidence="6 7">
    <name type="scientific">Pigmentiphaga soli</name>
    <dbReference type="NCBI Taxonomy" id="1007095"/>
    <lineage>
        <taxon>Bacteria</taxon>
        <taxon>Pseudomonadati</taxon>
        <taxon>Pseudomonadota</taxon>
        <taxon>Betaproteobacteria</taxon>
        <taxon>Burkholderiales</taxon>
        <taxon>Alcaligenaceae</taxon>
        <taxon>Pigmentiphaga</taxon>
    </lineage>
</organism>
<feature type="domain" description="IclR-ED" evidence="5">
    <location>
        <begin position="77"/>
        <end position="261"/>
    </location>
</feature>
<sequence>MGNPEKAPAIPGTQLIQRIALLLRVLALHNRTGARLVELCRDTGLERSTVHRVLQGLIAEGMVVQEHRSKLYRLGPAVYELGLAAAPRAQLRDLCQPMLMAVAEQTGDTVFLSERVGFDGVCLDRKDGSYPIKAFVLEPGRRRPLSVGCGNLSMLSAMADDEVERICRANATRVAERYPRLTPEVLGERIAATRRQGYAYTEVLETVGVSSVGICIRDAARRPIAALSVSSITARLSGPRVVETVAFLQEAVREIETRLPEMASETPRR</sequence>
<dbReference type="PANTHER" id="PTHR30136">
    <property type="entry name" value="HELIX-TURN-HELIX TRANSCRIPTIONAL REGULATOR, ICLR FAMILY"/>
    <property type="match status" value="1"/>
</dbReference>
<keyword evidence="7" id="KW-1185">Reference proteome</keyword>
<dbReference type="InterPro" id="IPR050707">
    <property type="entry name" value="HTH_MetabolicPath_Reg"/>
</dbReference>
<dbReference type="SUPFAM" id="SSF55781">
    <property type="entry name" value="GAF domain-like"/>
    <property type="match status" value="1"/>
</dbReference>
<dbReference type="Pfam" id="PF09339">
    <property type="entry name" value="HTH_IclR"/>
    <property type="match status" value="1"/>
</dbReference>
<dbReference type="Gene3D" id="1.10.10.10">
    <property type="entry name" value="Winged helix-like DNA-binding domain superfamily/Winged helix DNA-binding domain"/>
    <property type="match status" value="1"/>
</dbReference>
<dbReference type="SUPFAM" id="SSF46785">
    <property type="entry name" value="Winged helix' DNA-binding domain"/>
    <property type="match status" value="1"/>
</dbReference>
<dbReference type="InterPro" id="IPR005471">
    <property type="entry name" value="Tscrpt_reg_IclR_N"/>
</dbReference>
<dbReference type="RefSeq" id="WP_345247377.1">
    <property type="nucleotide sequence ID" value="NZ_BAABFO010000004.1"/>
</dbReference>
<dbReference type="PROSITE" id="PS51078">
    <property type="entry name" value="ICLR_ED"/>
    <property type="match status" value="1"/>
</dbReference>
<dbReference type="Pfam" id="PF01614">
    <property type="entry name" value="IclR_C"/>
    <property type="match status" value="1"/>
</dbReference>
<keyword evidence="2" id="KW-0238">DNA-binding</keyword>
<evidence type="ECO:0000256" key="3">
    <source>
        <dbReference type="ARBA" id="ARBA00023163"/>
    </source>
</evidence>
<dbReference type="SMART" id="SM00346">
    <property type="entry name" value="HTH_ICLR"/>
    <property type="match status" value="1"/>
</dbReference>
<dbReference type="PANTHER" id="PTHR30136:SF39">
    <property type="entry name" value="TRANSCRIPTIONAL REGULATORY PROTEIN"/>
    <property type="match status" value="1"/>
</dbReference>
<gene>
    <name evidence="6" type="ORF">GCM10023144_12330</name>
</gene>
<evidence type="ECO:0000313" key="7">
    <source>
        <dbReference type="Proteomes" id="UP001501671"/>
    </source>
</evidence>
<dbReference type="PROSITE" id="PS51077">
    <property type="entry name" value="HTH_ICLR"/>
    <property type="match status" value="1"/>
</dbReference>
<dbReference type="Gene3D" id="3.30.450.40">
    <property type="match status" value="1"/>
</dbReference>